<dbReference type="EMBL" id="JAQMWT010000675">
    <property type="protein sequence ID" value="KAJ8598349.1"/>
    <property type="molecule type" value="Genomic_DNA"/>
</dbReference>
<keyword evidence="1" id="KW-0732">Signal</keyword>
<reference evidence="2" key="1">
    <citation type="submission" date="2023-01" db="EMBL/GenBank/DDBJ databases">
        <title>Metagenome sequencing of chrysophaentin producing Chrysophaeum taylorii.</title>
        <authorList>
            <person name="Davison J."/>
            <person name="Bewley C."/>
        </authorList>
    </citation>
    <scope>NUCLEOTIDE SEQUENCE</scope>
    <source>
        <strain evidence="2">NIES-1699</strain>
    </source>
</reference>
<comment type="caution">
    <text evidence="2">The sequence shown here is derived from an EMBL/GenBank/DDBJ whole genome shotgun (WGS) entry which is preliminary data.</text>
</comment>
<organism evidence="2 3">
    <name type="scientific">Chrysophaeum taylorii</name>
    <dbReference type="NCBI Taxonomy" id="2483200"/>
    <lineage>
        <taxon>Eukaryota</taxon>
        <taxon>Sar</taxon>
        <taxon>Stramenopiles</taxon>
        <taxon>Ochrophyta</taxon>
        <taxon>Pelagophyceae</taxon>
        <taxon>Pelagomonadales</taxon>
        <taxon>Pelagomonadaceae</taxon>
        <taxon>Chrysophaeum</taxon>
    </lineage>
</organism>
<feature type="signal peptide" evidence="1">
    <location>
        <begin position="1"/>
        <end position="20"/>
    </location>
</feature>
<dbReference type="PANTHER" id="PTHR31469:SF8">
    <property type="entry name" value="OS07G0641000 PROTEIN"/>
    <property type="match status" value="1"/>
</dbReference>
<proteinExistence type="predicted"/>
<keyword evidence="3" id="KW-1185">Reference proteome</keyword>
<dbReference type="Gene3D" id="3.40.50.11350">
    <property type="match status" value="1"/>
</dbReference>
<evidence type="ECO:0000256" key="1">
    <source>
        <dbReference type="SAM" id="SignalP"/>
    </source>
</evidence>
<evidence type="ECO:0000313" key="2">
    <source>
        <dbReference type="EMBL" id="KAJ8598349.1"/>
    </source>
</evidence>
<dbReference type="PANTHER" id="PTHR31469">
    <property type="entry name" value="OS07G0633600 PROTEIN"/>
    <property type="match status" value="1"/>
</dbReference>
<protein>
    <submittedName>
        <fullName evidence="2">Uncharacterized protein</fullName>
    </submittedName>
</protein>
<accession>A0AAD7XHH3</accession>
<dbReference type="AlphaFoldDB" id="A0AAD7XHH3"/>
<feature type="chain" id="PRO_5042127200" evidence="1">
    <location>
        <begin position="21"/>
        <end position="553"/>
    </location>
</feature>
<sequence>MWVVVVGLSVLAAIINIAQFEARPAVLRETGLLRDEAEQFANVAREAALGAAKATQIVVVQDEEDGSSNEKKKCMPKQMRYWKARNRFDERAEAEGRVPAVDPDRFPTFVPDLGGWNNARLSFETALVLARASGRRLVLPPRQTFYLMTACKCTPTHRTEDSCYRLYEFLDNSFETFVPDAWRQRARTVVDGDRVFGAEGVRVVHSRSSGAATRRADELRAGASKDAGKPLEPAHLGRLLCPWYAYVLHVDQAASNYYERMVRNLVRFDDRVARAAGDAVSVLGRYSSVHARRNEFQYRERDPRRAIEGLKRALDAVLEASESVYLATDETNASFFDGRVPGVALEKDRLRKRTGLEGKMYRENAPLTSQGLIVPEPNAAGFLSDADRFHTDVSGEEYSKRMAKYESRQQSYANKRVERAKREEERWESIEQSKVREESYWAQQRENGEKARKNHSSVPYDAINLTYADDLHGEELRFRDDKVRYRAAVRSRHLQLCGDTRAGYNIINGTNHPTLGMPPEPAPAEPLARHIDAMDAASAAERAVEYNNMIKRR</sequence>
<evidence type="ECO:0000313" key="3">
    <source>
        <dbReference type="Proteomes" id="UP001230188"/>
    </source>
</evidence>
<gene>
    <name evidence="2" type="ORF">CTAYLR_003001</name>
</gene>
<dbReference type="Proteomes" id="UP001230188">
    <property type="component" value="Unassembled WGS sequence"/>
</dbReference>
<name>A0AAD7XHH3_9STRA</name>